<gene>
    <name evidence="2" type="ORF">LCGC14_0588530</name>
</gene>
<reference evidence="2" key="1">
    <citation type="journal article" date="2015" name="Nature">
        <title>Complex archaea that bridge the gap between prokaryotes and eukaryotes.</title>
        <authorList>
            <person name="Spang A."/>
            <person name="Saw J.H."/>
            <person name="Jorgensen S.L."/>
            <person name="Zaremba-Niedzwiedzka K."/>
            <person name="Martijn J."/>
            <person name="Lind A.E."/>
            <person name="van Eijk R."/>
            <person name="Schleper C."/>
            <person name="Guy L."/>
            <person name="Ettema T.J."/>
        </authorList>
    </citation>
    <scope>NUCLEOTIDE SEQUENCE</scope>
</reference>
<name>A0A0F9RJ59_9ZZZZ</name>
<feature type="region of interest" description="Disordered" evidence="1">
    <location>
        <begin position="1"/>
        <end position="115"/>
    </location>
</feature>
<evidence type="ECO:0000256" key="1">
    <source>
        <dbReference type="SAM" id="MobiDB-lite"/>
    </source>
</evidence>
<proteinExistence type="predicted"/>
<dbReference type="EMBL" id="LAZR01000911">
    <property type="protein sequence ID" value="KKN54799.1"/>
    <property type="molecule type" value="Genomic_DNA"/>
</dbReference>
<comment type="caution">
    <text evidence="2">The sequence shown here is derived from an EMBL/GenBank/DDBJ whole genome shotgun (WGS) entry which is preliminary data.</text>
</comment>
<sequence>AMETAAAEEQCLPTEKELLTSEDGVLKIPESKETTSVTTPGDQKSKDSNQEIPEPPQGFLKKLDVKGKIAFPPNRDQIPASTIDPRAATTDSFQELAGPKTESPPPSSEQIPDSKFSEDYLKELMEFEEKEEELDVRFPVESLPKEQKPAEEDPALTRIKRYFGDGHYVHGTAAGQVTAICANPSVMAPTTQWGQNLLNDLPKMLTGILMQAGYLDNIWPQLKLVMGTSVGNVQWAVQIASSIAFFDLLKVLSHPGMCAEG</sequence>
<feature type="non-terminal residue" evidence="2">
    <location>
        <position position="1"/>
    </location>
</feature>
<dbReference type="AlphaFoldDB" id="A0A0F9RJ59"/>
<accession>A0A0F9RJ59</accession>
<protein>
    <submittedName>
        <fullName evidence="2">Uncharacterized protein</fullName>
    </submittedName>
</protein>
<organism evidence="2">
    <name type="scientific">marine sediment metagenome</name>
    <dbReference type="NCBI Taxonomy" id="412755"/>
    <lineage>
        <taxon>unclassified sequences</taxon>
        <taxon>metagenomes</taxon>
        <taxon>ecological metagenomes</taxon>
    </lineage>
</organism>
<evidence type="ECO:0000313" key="2">
    <source>
        <dbReference type="EMBL" id="KKN54799.1"/>
    </source>
</evidence>